<dbReference type="Proteomes" id="UP000265800">
    <property type="component" value="Unassembled WGS sequence"/>
</dbReference>
<evidence type="ECO:0000256" key="1">
    <source>
        <dbReference type="SAM" id="Phobius"/>
    </source>
</evidence>
<dbReference type="AlphaFoldDB" id="A0A399EZP0"/>
<evidence type="ECO:0000313" key="2">
    <source>
        <dbReference type="EMBL" id="RIH89498.1"/>
    </source>
</evidence>
<protein>
    <submittedName>
        <fullName evidence="2">Uncharacterized protein</fullName>
    </submittedName>
</protein>
<reference evidence="2 3" key="1">
    <citation type="submission" date="2018-08" db="EMBL/GenBank/DDBJ databases">
        <title>Meiothermus luteus KCTC 52599 genome sequencing project.</title>
        <authorList>
            <person name="Da Costa M.S."/>
            <person name="Albuquerque L."/>
            <person name="Raposo P."/>
            <person name="Froufe H.J.C."/>
            <person name="Barroso C.S."/>
            <person name="Egas C."/>
        </authorList>
    </citation>
    <scope>NUCLEOTIDE SEQUENCE [LARGE SCALE GENOMIC DNA]</scope>
    <source>
        <strain evidence="2 3">KCTC 52599</strain>
    </source>
</reference>
<feature type="transmembrane region" description="Helical" evidence="1">
    <location>
        <begin position="68"/>
        <end position="89"/>
    </location>
</feature>
<keyword evidence="1" id="KW-0472">Membrane</keyword>
<feature type="transmembrane region" description="Helical" evidence="1">
    <location>
        <begin position="169"/>
        <end position="187"/>
    </location>
</feature>
<dbReference type="InterPro" id="IPR010718">
    <property type="entry name" value="DUF1294"/>
</dbReference>
<comment type="caution">
    <text evidence="2">The sequence shown here is derived from an EMBL/GenBank/DDBJ whole genome shotgun (WGS) entry which is preliminary data.</text>
</comment>
<proteinExistence type="predicted"/>
<gene>
    <name evidence="2" type="ORF">Mlute_00294</name>
</gene>
<dbReference type="Pfam" id="PF06961">
    <property type="entry name" value="DUF1294"/>
    <property type="match status" value="1"/>
</dbReference>
<dbReference type="EMBL" id="QWKZ01000005">
    <property type="protein sequence ID" value="RIH89498.1"/>
    <property type="molecule type" value="Genomic_DNA"/>
</dbReference>
<evidence type="ECO:0000313" key="3">
    <source>
        <dbReference type="Proteomes" id="UP000265800"/>
    </source>
</evidence>
<feature type="transmembrane region" description="Helical" evidence="1">
    <location>
        <begin position="145"/>
        <end position="163"/>
    </location>
</feature>
<keyword evidence="1" id="KW-1133">Transmembrane helix</keyword>
<accession>A0A399EZP0</accession>
<feature type="transmembrane region" description="Helical" evidence="1">
    <location>
        <begin position="21"/>
        <end position="48"/>
    </location>
</feature>
<keyword evidence="1" id="KW-0812">Transmembrane</keyword>
<keyword evidence="3" id="KW-1185">Reference proteome</keyword>
<organism evidence="2 3">
    <name type="scientific">Meiothermus luteus</name>
    <dbReference type="NCBI Taxonomy" id="2026184"/>
    <lineage>
        <taxon>Bacteria</taxon>
        <taxon>Thermotogati</taxon>
        <taxon>Deinococcota</taxon>
        <taxon>Deinococci</taxon>
        <taxon>Thermales</taxon>
        <taxon>Thermaceae</taxon>
        <taxon>Meiothermus</taxon>
    </lineage>
</organism>
<sequence length="189" mass="21358">MRGAALYLLGVIRSLGWQVLVLAWYLIQVLVGIPAFLLSLLGLIYLGLRVVPGGVEFLNSLQATPLSLSQALMLAYLPMGLITLFRYGVDKWRAVQNEKLRLRGWAEVYWRVPEKQLHLMEFFGGWLGGLLAQQLFRHKSRKESFQTDFWLIGFFHLALVGSAQYLQNSWVGVGLVGFLGAVAWFKACQ</sequence>
<name>A0A399EZP0_9DEIN</name>
<dbReference type="RefSeq" id="WP_220452049.1">
    <property type="nucleotide sequence ID" value="NZ_QWKZ01000005.1"/>
</dbReference>